<protein>
    <submittedName>
        <fullName evidence="1">Uncharacterized protein</fullName>
    </submittedName>
</protein>
<proteinExistence type="predicted"/>
<name>A0A0M4D461_9BACT</name>
<evidence type="ECO:0000313" key="2">
    <source>
        <dbReference type="Proteomes" id="UP000057158"/>
    </source>
</evidence>
<reference evidence="1 2" key="1">
    <citation type="submission" date="2015-07" db="EMBL/GenBank/DDBJ databases">
        <title>Isolation and Genomic Characterization of a Novel Halophilic Metal-Reducing Deltaproteobacterium from the Deep Subsurface.</title>
        <authorList>
            <person name="Badalamenti J.P."/>
            <person name="Summers Z.M."/>
            <person name="Gralnick J.A."/>
            <person name="Bond D.R."/>
        </authorList>
    </citation>
    <scope>NUCLEOTIDE SEQUENCE [LARGE SCALE GENOMIC DNA]</scope>
    <source>
        <strain evidence="1 2">WTL</strain>
    </source>
</reference>
<dbReference type="Proteomes" id="UP000057158">
    <property type="component" value="Chromosome"/>
</dbReference>
<accession>A0A0M4D461</accession>
<gene>
    <name evidence="1" type="ORF">DSOUD_3389</name>
</gene>
<dbReference type="OrthoDB" id="5401037at2"/>
<dbReference type="PATRIC" id="fig|1603606.3.peg.3650"/>
<dbReference type="AlphaFoldDB" id="A0A0M4D461"/>
<keyword evidence="2" id="KW-1185">Reference proteome</keyword>
<dbReference type="EMBL" id="CP010802">
    <property type="protein sequence ID" value="ALC18108.1"/>
    <property type="molecule type" value="Genomic_DNA"/>
</dbReference>
<dbReference type="STRING" id="1603606.DSOUD_3389"/>
<evidence type="ECO:0000313" key="1">
    <source>
        <dbReference type="EMBL" id="ALC18108.1"/>
    </source>
</evidence>
<organism evidence="1 2">
    <name type="scientific">Desulfuromonas soudanensis</name>
    <dbReference type="NCBI Taxonomy" id="1603606"/>
    <lineage>
        <taxon>Bacteria</taxon>
        <taxon>Pseudomonadati</taxon>
        <taxon>Thermodesulfobacteriota</taxon>
        <taxon>Desulfuromonadia</taxon>
        <taxon>Desulfuromonadales</taxon>
        <taxon>Desulfuromonadaceae</taxon>
        <taxon>Desulfuromonas</taxon>
    </lineage>
</organism>
<dbReference type="KEGG" id="des:DSOUD_3389"/>
<sequence>MPRRPDIPSLFVSHFTVDKAAPFYRHLNRLEVEIGREDYRHLKRVELLDETPPEETFAAMEEITERVLDTTQNNYNRQLLFRRGIRVYLDVPRYTVYYRLPDRALRFIPLWRQKVLRQFFGAVPTSSSDWIACDRRLEGFECRFEADGSGGVLLLRRRGGIDPGTALLTATHGPYDPHTLEVALYFLRAGKGDAAAINLGFSGREPLTDENLEILKGWGVPLNPSNIDVIYPYVDGQGHPYCYKMEEGFRRYAALLGLSSPQLIIDIHGCVGTRTDDYRLVVGLGGFPPYPRTDDLGRMVERGGVLHLTPRPLLRRGLGILRDLSTEIYLQYCEEPHRGCHLFLLGGLQLIGRVIDPRTEVASLLPGEERTFLPSDNIRWLPGAGGNARQRIEAGKLCSDALCLHVEIPTAMRRRIALRLQEAMITDSLESSTL</sequence>
<dbReference type="RefSeq" id="WP_053552057.1">
    <property type="nucleotide sequence ID" value="NZ_CP010802.1"/>
</dbReference>